<dbReference type="AlphaFoldDB" id="A0A9N9L2W5"/>
<name>A0A9N9L2W5_9HELO</name>
<protein>
    <submittedName>
        <fullName evidence="2">Uncharacterized protein</fullName>
    </submittedName>
</protein>
<comment type="caution">
    <text evidence="2">The sequence shown here is derived from an EMBL/GenBank/DDBJ whole genome shotgun (WGS) entry which is preliminary data.</text>
</comment>
<sequence>MSTYTNEMPSQSHFDSYNDVEDLTSYARIMHQHTRKQMEAAARSARRRSGQTENGTTPSIPKSGSSIHSTRGSVSSAGSR</sequence>
<dbReference type="EMBL" id="CAJVRL010000067">
    <property type="protein sequence ID" value="CAG8956037.1"/>
    <property type="molecule type" value="Genomic_DNA"/>
</dbReference>
<feature type="region of interest" description="Disordered" evidence="1">
    <location>
        <begin position="28"/>
        <end position="80"/>
    </location>
</feature>
<feature type="compositionally biased region" description="Polar residues" evidence="1">
    <location>
        <begin position="51"/>
        <end position="80"/>
    </location>
</feature>
<organism evidence="2 3">
    <name type="scientific">Hymenoscyphus fraxineus</name>
    <dbReference type="NCBI Taxonomy" id="746836"/>
    <lineage>
        <taxon>Eukaryota</taxon>
        <taxon>Fungi</taxon>
        <taxon>Dikarya</taxon>
        <taxon>Ascomycota</taxon>
        <taxon>Pezizomycotina</taxon>
        <taxon>Leotiomycetes</taxon>
        <taxon>Helotiales</taxon>
        <taxon>Helotiaceae</taxon>
        <taxon>Hymenoscyphus</taxon>
    </lineage>
</organism>
<dbReference type="OrthoDB" id="5218421at2759"/>
<evidence type="ECO:0000313" key="2">
    <source>
        <dbReference type="EMBL" id="CAG8956037.1"/>
    </source>
</evidence>
<evidence type="ECO:0000256" key="1">
    <source>
        <dbReference type="SAM" id="MobiDB-lite"/>
    </source>
</evidence>
<dbReference type="Proteomes" id="UP000696280">
    <property type="component" value="Unassembled WGS sequence"/>
</dbReference>
<proteinExistence type="predicted"/>
<accession>A0A9N9L2W5</accession>
<evidence type="ECO:0000313" key="3">
    <source>
        <dbReference type="Proteomes" id="UP000696280"/>
    </source>
</evidence>
<reference evidence="2" key="1">
    <citation type="submission" date="2021-07" db="EMBL/GenBank/DDBJ databases">
        <authorList>
            <person name="Durling M."/>
        </authorList>
    </citation>
    <scope>NUCLEOTIDE SEQUENCE</scope>
</reference>
<gene>
    <name evidence="2" type="ORF">HYFRA_00008893</name>
</gene>
<keyword evidence="3" id="KW-1185">Reference proteome</keyword>